<reference evidence="1" key="1">
    <citation type="submission" date="2022-03" db="EMBL/GenBank/DDBJ databases">
        <authorList>
            <person name="Woo C.Y."/>
        </authorList>
    </citation>
    <scope>NUCLEOTIDE SEQUENCE</scope>
    <source>
        <strain evidence="1">CYS-02</strain>
    </source>
</reference>
<evidence type="ECO:0000313" key="1">
    <source>
        <dbReference type="EMBL" id="MCJ0765360.1"/>
    </source>
</evidence>
<sequence>MPESLRSIEHLLEPGVVCDGCNNYLAREVEKPILDSVYFKERRFSVIVPSKRGRVIPLDGFHLQSGTRVQTGADTGEDIGIRVHPDDPGWYVA</sequence>
<keyword evidence="2" id="KW-1185">Reference proteome</keyword>
<organism evidence="1 2">
    <name type="scientific">Variovorax terrae</name>
    <dbReference type="NCBI Taxonomy" id="2923278"/>
    <lineage>
        <taxon>Bacteria</taxon>
        <taxon>Pseudomonadati</taxon>
        <taxon>Pseudomonadota</taxon>
        <taxon>Betaproteobacteria</taxon>
        <taxon>Burkholderiales</taxon>
        <taxon>Comamonadaceae</taxon>
        <taxon>Variovorax</taxon>
    </lineage>
</organism>
<gene>
    <name evidence="1" type="ORF">MMF98_19290</name>
</gene>
<protein>
    <submittedName>
        <fullName evidence="1">Uncharacterized protein</fullName>
    </submittedName>
</protein>
<name>A0A9X1VYM3_9BURK</name>
<dbReference type="EMBL" id="JALGBI010000002">
    <property type="protein sequence ID" value="MCJ0765360.1"/>
    <property type="molecule type" value="Genomic_DNA"/>
</dbReference>
<accession>A0A9X1VYM3</accession>
<dbReference type="AlphaFoldDB" id="A0A9X1VYM3"/>
<dbReference type="Proteomes" id="UP001139447">
    <property type="component" value="Unassembled WGS sequence"/>
</dbReference>
<evidence type="ECO:0000313" key="2">
    <source>
        <dbReference type="Proteomes" id="UP001139447"/>
    </source>
</evidence>
<comment type="caution">
    <text evidence="1">The sequence shown here is derived from an EMBL/GenBank/DDBJ whole genome shotgun (WGS) entry which is preliminary data.</text>
</comment>
<dbReference type="RefSeq" id="WP_243308611.1">
    <property type="nucleotide sequence ID" value="NZ_JALGBI010000002.1"/>
</dbReference>
<proteinExistence type="predicted"/>